<evidence type="ECO:0000256" key="1">
    <source>
        <dbReference type="SAM" id="MobiDB-lite"/>
    </source>
</evidence>
<comment type="caution">
    <text evidence="2">The sequence shown here is derived from an EMBL/GenBank/DDBJ whole genome shotgun (WGS) entry which is preliminary data.</text>
</comment>
<dbReference type="GO" id="GO:1902412">
    <property type="term" value="P:regulation of mitotic cytokinesis"/>
    <property type="evidence" value="ECO:0007669"/>
    <property type="project" value="InterPro"/>
</dbReference>
<feature type="region of interest" description="Disordered" evidence="1">
    <location>
        <begin position="245"/>
        <end position="321"/>
    </location>
</feature>
<dbReference type="Pfam" id="PF20162">
    <property type="entry name" value="Etd1"/>
    <property type="match status" value="1"/>
</dbReference>
<feature type="compositionally biased region" description="Polar residues" evidence="1">
    <location>
        <begin position="31"/>
        <end position="61"/>
    </location>
</feature>
<evidence type="ECO:0000313" key="2">
    <source>
        <dbReference type="EMBL" id="ORY87698.1"/>
    </source>
</evidence>
<dbReference type="Proteomes" id="UP000193685">
    <property type="component" value="Unassembled WGS sequence"/>
</dbReference>
<organism evidence="2 3">
    <name type="scientific">Protomyces lactucae-debilis</name>
    <dbReference type="NCBI Taxonomy" id="2754530"/>
    <lineage>
        <taxon>Eukaryota</taxon>
        <taxon>Fungi</taxon>
        <taxon>Dikarya</taxon>
        <taxon>Ascomycota</taxon>
        <taxon>Taphrinomycotina</taxon>
        <taxon>Taphrinomycetes</taxon>
        <taxon>Taphrinales</taxon>
        <taxon>Protomycetaceae</taxon>
        <taxon>Protomyces</taxon>
    </lineage>
</organism>
<reference evidence="2 3" key="1">
    <citation type="submission" date="2016-07" db="EMBL/GenBank/DDBJ databases">
        <title>Pervasive Adenine N6-methylation of Active Genes in Fungi.</title>
        <authorList>
            <consortium name="DOE Joint Genome Institute"/>
            <person name="Mondo S.J."/>
            <person name="Dannebaum R.O."/>
            <person name="Kuo R.C."/>
            <person name="Labutti K."/>
            <person name="Haridas S."/>
            <person name="Kuo A."/>
            <person name="Salamov A."/>
            <person name="Ahrendt S.R."/>
            <person name="Lipzen A."/>
            <person name="Sullivan W."/>
            <person name="Andreopoulos W.B."/>
            <person name="Clum A."/>
            <person name="Lindquist E."/>
            <person name="Daum C."/>
            <person name="Ramamoorthy G.K."/>
            <person name="Gryganskyi A."/>
            <person name="Culley D."/>
            <person name="Magnuson J.K."/>
            <person name="James T.Y."/>
            <person name="O'Malley M.A."/>
            <person name="Stajich J.E."/>
            <person name="Spatafora J.W."/>
            <person name="Visel A."/>
            <person name="Grigoriev I.V."/>
        </authorList>
    </citation>
    <scope>NUCLEOTIDE SEQUENCE [LARGE SCALE GENOMIC DNA]</scope>
    <source>
        <strain evidence="2 3">12-1054</strain>
    </source>
</reference>
<proteinExistence type="predicted"/>
<dbReference type="AlphaFoldDB" id="A0A1Y2FUL6"/>
<feature type="compositionally biased region" description="Acidic residues" evidence="1">
    <location>
        <begin position="629"/>
        <end position="639"/>
    </location>
</feature>
<feature type="region of interest" description="Disordered" evidence="1">
    <location>
        <begin position="28"/>
        <end position="128"/>
    </location>
</feature>
<sequence length="639" mass="68763">MKTIPTLNYVAAQLAANTLGLDIASVAGQEHSPSSPTRMRRASSTPVQARRPSSQQPGSSLDEQHESALGSARRLSKRLSTRFTRDLDDRTSPSPPRRMADRNNKENEYPSTASPSNNLPVPQKPQPASIRRVYPTAGQDRRMLTPFGMSHPGEPSIVQTHTTTVHAGRPRGLSLATSLLSCDSWNDDVPEPVETLPLASPGQLDHIHGKMLAESHENHLNKRSSRRSLHAQSDDTTYGTMTAQDAAHHLQSHHSSSEDWTHSPSPPQLASPIEQHQRSSPFVPSPGRQRSVGSLWYGNASSPETSPVLAKRKPPPLAARPRMPDFMNPVVADAAAIPQSPANDRKHGMRIDTAKAILQEHNDQISPLPGSLRSGYGSMHSQPPASSSLKLRLPPPTSNYGTSIGDASVRSRPGTTMTTDGNIIPGRRRVLRTASGGSYSVPVPIMPAESWDDDFGEGGSGGGDPVATTLAVPASIRRSQASLRSHVWLLRQFADLVADLKQASHCAHTRTLAEATSPSVPADVKDALDEAEAIIALADQGETEFEAADSLRSIESAVFLQHAQILTRILGPTDTTLVDGRIRLDGQVLGILNEKCQALLATLSSYTALDHEPRVLAAQKSQEAGGPELEGEDEDALWL</sequence>
<feature type="compositionally biased region" description="Polar residues" evidence="1">
    <location>
        <begin position="109"/>
        <end position="120"/>
    </location>
</feature>
<feature type="region of interest" description="Disordered" evidence="1">
    <location>
        <begin position="618"/>
        <end position="639"/>
    </location>
</feature>
<keyword evidence="3" id="KW-1185">Reference proteome</keyword>
<feature type="compositionally biased region" description="Basic and acidic residues" evidence="1">
    <location>
        <begin position="98"/>
        <end position="108"/>
    </location>
</feature>
<protein>
    <submittedName>
        <fullName evidence="2">Uncharacterized protein</fullName>
    </submittedName>
</protein>
<dbReference type="EMBL" id="MCFI01000001">
    <property type="protein sequence ID" value="ORY87698.1"/>
    <property type="molecule type" value="Genomic_DNA"/>
</dbReference>
<dbReference type="GeneID" id="63785011"/>
<accession>A0A1Y2FUL6</accession>
<dbReference type="RefSeq" id="XP_040728193.1">
    <property type="nucleotide sequence ID" value="XM_040868412.1"/>
</dbReference>
<gene>
    <name evidence="2" type="ORF">BCR37DRAFT_375579</name>
</gene>
<feature type="compositionally biased region" description="Polar residues" evidence="1">
    <location>
        <begin position="379"/>
        <end position="389"/>
    </location>
</feature>
<dbReference type="InterPro" id="IPR045342">
    <property type="entry name" value="Etd1"/>
</dbReference>
<dbReference type="GO" id="GO:0005096">
    <property type="term" value="F:GTPase activator activity"/>
    <property type="evidence" value="ECO:0007669"/>
    <property type="project" value="InterPro"/>
</dbReference>
<evidence type="ECO:0000313" key="3">
    <source>
        <dbReference type="Proteomes" id="UP000193685"/>
    </source>
</evidence>
<name>A0A1Y2FUL6_PROLT</name>
<feature type="region of interest" description="Disordered" evidence="1">
    <location>
        <begin position="364"/>
        <end position="423"/>
    </location>
</feature>